<proteinExistence type="predicted"/>
<name>A0A941ESL1_9ACTN</name>
<evidence type="ECO:0000256" key="1">
    <source>
        <dbReference type="SAM" id="Phobius"/>
    </source>
</evidence>
<gene>
    <name evidence="2" type="ORF">KDL01_23540</name>
</gene>
<dbReference type="AlphaFoldDB" id="A0A941ESL1"/>
<comment type="caution">
    <text evidence="2">The sequence shown here is derived from an EMBL/GenBank/DDBJ whole genome shotgun (WGS) entry which is preliminary data.</text>
</comment>
<dbReference type="EMBL" id="JAGSOG010000133">
    <property type="protein sequence ID" value="MBR7836271.1"/>
    <property type="molecule type" value="Genomic_DNA"/>
</dbReference>
<keyword evidence="1" id="KW-0812">Transmembrane</keyword>
<dbReference type="RefSeq" id="WP_212530752.1">
    <property type="nucleotide sequence ID" value="NZ_JAGSOG010000133.1"/>
</dbReference>
<keyword evidence="1" id="KW-1133">Transmembrane helix</keyword>
<accession>A0A941ESL1</accession>
<protein>
    <submittedName>
        <fullName evidence="2">Uncharacterized protein</fullName>
    </submittedName>
</protein>
<organism evidence="2 3">
    <name type="scientific">Actinospica durhamensis</name>
    <dbReference type="NCBI Taxonomy" id="1508375"/>
    <lineage>
        <taxon>Bacteria</taxon>
        <taxon>Bacillati</taxon>
        <taxon>Actinomycetota</taxon>
        <taxon>Actinomycetes</taxon>
        <taxon>Catenulisporales</taxon>
        <taxon>Actinospicaceae</taxon>
        <taxon>Actinospica</taxon>
    </lineage>
</organism>
<keyword evidence="1" id="KW-0472">Membrane</keyword>
<keyword evidence="3" id="KW-1185">Reference proteome</keyword>
<dbReference type="Proteomes" id="UP000675781">
    <property type="component" value="Unassembled WGS sequence"/>
</dbReference>
<feature type="transmembrane region" description="Helical" evidence="1">
    <location>
        <begin position="47"/>
        <end position="65"/>
    </location>
</feature>
<evidence type="ECO:0000313" key="2">
    <source>
        <dbReference type="EMBL" id="MBR7836271.1"/>
    </source>
</evidence>
<sequence>MDDMQILAEFGRELDLAPPATLVRQRNRLLEAVDSNRAVRRSYRRPLFAGAAALLSAAAVLAVALPTAHHGTSGALHVATDTPTVSVSLAGWSVKSEAGGSVEVALKELTDATELRQALAQAKVPARVWLVPTKVADPKTFAALSAPIVGCPVDYVQMKRIESTTGIVGVSFARSDTPGVLFTVTPSKLPEDTVVNIVLYTLNGVENGYYISVSKTSDNACTPYQN</sequence>
<evidence type="ECO:0000313" key="3">
    <source>
        <dbReference type="Proteomes" id="UP000675781"/>
    </source>
</evidence>
<reference evidence="2" key="1">
    <citation type="submission" date="2021-04" db="EMBL/GenBank/DDBJ databases">
        <title>Genome based classification of Actinospica acidithermotolerans sp. nov., an actinobacterium isolated from an Indonesian hot spring.</title>
        <authorList>
            <person name="Kusuma A.B."/>
            <person name="Putra K.E."/>
            <person name="Nafisah S."/>
            <person name="Loh J."/>
            <person name="Nouioui I."/>
            <person name="Goodfellow M."/>
        </authorList>
    </citation>
    <scope>NUCLEOTIDE SEQUENCE</scope>
    <source>
        <strain evidence="2">CSCA 57</strain>
    </source>
</reference>